<keyword evidence="2" id="KW-0238">DNA-binding</keyword>
<dbReference type="CDD" id="cd03137">
    <property type="entry name" value="GATase1_AraC_1"/>
    <property type="match status" value="1"/>
</dbReference>
<dbReference type="SMART" id="SM00342">
    <property type="entry name" value="HTH_ARAC"/>
    <property type="match status" value="1"/>
</dbReference>
<dbReference type="SUPFAM" id="SSF46689">
    <property type="entry name" value="Homeodomain-like"/>
    <property type="match status" value="2"/>
</dbReference>
<keyword evidence="6" id="KW-1185">Reference proteome</keyword>
<dbReference type="GO" id="GO:0043565">
    <property type="term" value="F:sequence-specific DNA binding"/>
    <property type="evidence" value="ECO:0007669"/>
    <property type="project" value="InterPro"/>
</dbReference>
<dbReference type="PANTHER" id="PTHR43130:SF3">
    <property type="entry name" value="HTH-TYPE TRANSCRIPTIONAL REGULATOR RV1931C"/>
    <property type="match status" value="1"/>
</dbReference>
<dbReference type="SUPFAM" id="SSF52317">
    <property type="entry name" value="Class I glutamine amidotransferase-like"/>
    <property type="match status" value="1"/>
</dbReference>
<dbReference type="InterPro" id="IPR018062">
    <property type="entry name" value="HTH_AraC-typ_CS"/>
</dbReference>
<dbReference type="AlphaFoldDB" id="A0A9Q9IKW0"/>
<dbReference type="InterPro" id="IPR029062">
    <property type="entry name" value="Class_I_gatase-like"/>
</dbReference>
<dbReference type="OrthoDB" id="4110300at2"/>
<evidence type="ECO:0000256" key="3">
    <source>
        <dbReference type="ARBA" id="ARBA00023163"/>
    </source>
</evidence>
<protein>
    <submittedName>
        <fullName evidence="5">Helix-turn-helix domain-containing protein</fullName>
    </submittedName>
</protein>
<feature type="domain" description="HTH araC/xylS-type" evidence="4">
    <location>
        <begin position="218"/>
        <end position="316"/>
    </location>
</feature>
<reference evidence="5" key="1">
    <citation type="submission" date="2021-04" db="EMBL/GenBank/DDBJ databases">
        <title>Dactylosporangium aurantiacum NRRL B-8018 full assembly.</title>
        <authorList>
            <person name="Hartkoorn R.C."/>
            <person name="Beaudoing E."/>
            <person name="Hot D."/>
        </authorList>
    </citation>
    <scope>NUCLEOTIDE SEQUENCE</scope>
    <source>
        <strain evidence="5">NRRL B-8018</strain>
    </source>
</reference>
<dbReference type="KEGG" id="daur:Daura_18720"/>
<evidence type="ECO:0000313" key="5">
    <source>
        <dbReference type="EMBL" id="UWZ58019.1"/>
    </source>
</evidence>
<proteinExistence type="predicted"/>
<gene>
    <name evidence="5" type="ORF">Daura_18720</name>
</gene>
<dbReference type="Proteomes" id="UP001058003">
    <property type="component" value="Chromosome"/>
</dbReference>
<dbReference type="PANTHER" id="PTHR43130">
    <property type="entry name" value="ARAC-FAMILY TRANSCRIPTIONAL REGULATOR"/>
    <property type="match status" value="1"/>
</dbReference>
<dbReference type="PROSITE" id="PS00041">
    <property type="entry name" value="HTH_ARAC_FAMILY_1"/>
    <property type="match status" value="1"/>
</dbReference>
<dbReference type="InterPro" id="IPR002818">
    <property type="entry name" value="DJ-1/PfpI"/>
</dbReference>
<dbReference type="RefSeq" id="WP_033360134.1">
    <property type="nucleotide sequence ID" value="NZ_CP073767.1"/>
</dbReference>
<dbReference type="Pfam" id="PF01965">
    <property type="entry name" value="DJ-1_PfpI"/>
    <property type="match status" value="1"/>
</dbReference>
<dbReference type="InterPro" id="IPR018060">
    <property type="entry name" value="HTH_AraC"/>
</dbReference>
<evidence type="ECO:0000259" key="4">
    <source>
        <dbReference type="PROSITE" id="PS01124"/>
    </source>
</evidence>
<dbReference type="Pfam" id="PF12833">
    <property type="entry name" value="HTH_18"/>
    <property type="match status" value="1"/>
</dbReference>
<sequence>MQHPFRSVAAYLHDGTGAFGAGVVSEIFGYDRSARGLPRFDFAACTDRPGPVRTDGGLRIVVEHGLDRLAAADLVLITSWEHFEVEPSPEALAAIRAAHERGATIAAHCTGTYVLAATGLLDGLRATTHWRWADRLAARFPDVKLVPEVLYVDEGRIVTGAGAAAGVDMCLYLLRREYGAAVANGIARDMVVPPHRDGGQAQYVAAPVPADCDDERLAEVLGWAREHLHLPLTVEILAGRALMSQRSFARRFAAATGSTPHAWVLSQRLHRAEELLETAALSIEEVARQVGFGTAATLREQFVKRRGVPPRDYRKAFAS</sequence>
<evidence type="ECO:0000313" key="6">
    <source>
        <dbReference type="Proteomes" id="UP001058003"/>
    </source>
</evidence>
<dbReference type="InterPro" id="IPR009057">
    <property type="entry name" value="Homeodomain-like_sf"/>
</dbReference>
<dbReference type="InterPro" id="IPR052158">
    <property type="entry name" value="INH-QAR"/>
</dbReference>
<organism evidence="5 6">
    <name type="scientific">Dactylosporangium aurantiacum</name>
    <dbReference type="NCBI Taxonomy" id="35754"/>
    <lineage>
        <taxon>Bacteria</taxon>
        <taxon>Bacillati</taxon>
        <taxon>Actinomycetota</taxon>
        <taxon>Actinomycetes</taxon>
        <taxon>Micromonosporales</taxon>
        <taxon>Micromonosporaceae</taxon>
        <taxon>Dactylosporangium</taxon>
    </lineage>
</organism>
<keyword evidence="1" id="KW-0805">Transcription regulation</keyword>
<name>A0A9Q9IKW0_9ACTN</name>
<accession>A0A9Q9IKW0</accession>
<dbReference type="Gene3D" id="1.10.10.60">
    <property type="entry name" value="Homeodomain-like"/>
    <property type="match status" value="1"/>
</dbReference>
<dbReference type="GO" id="GO:0003700">
    <property type="term" value="F:DNA-binding transcription factor activity"/>
    <property type="evidence" value="ECO:0007669"/>
    <property type="project" value="InterPro"/>
</dbReference>
<keyword evidence="3" id="KW-0804">Transcription</keyword>
<dbReference type="Gene3D" id="3.40.50.880">
    <property type="match status" value="1"/>
</dbReference>
<evidence type="ECO:0000256" key="2">
    <source>
        <dbReference type="ARBA" id="ARBA00023125"/>
    </source>
</evidence>
<dbReference type="PROSITE" id="PS01124">
    <property type="entry name" value="HTH_ARAC_FAMILY_2"/>
    <property type="match status" value="1"/>
</dbReference>
<dbReference type="EMBL" id="CP073767">
    <property type="protein sequence ID" value="UWZ58019.1"/>
    <property type="molecule type" value="Genomic_DNA"/>
</dbReference>
<evidence type="ECO:0000256" key="1">
    <source>
        <dbReference type="ARBA" id="ARBA00023015"/>
    </source>
</evidence>